<dbReference type="InterPro" id="IPR000372">
    <property type="entry name" value="LRRNT"/>
</dbReference>
<dbReference type="InterPro" id="IPR003591">
    <property type="entry name" value="Leu-rich_rpt_typical-subtyp"/>
</dbReference>
<dbReference type="SMART" id="SM00013">
    <property type="entry name" value="LRRNT"/>
    <property type="match status" value="1"/>
</dbReference>
<dbReference type="EMBL" id="MTYJ01000006">
    <property type="protein sequence ID" value="OQV24615.1"/>
    <property type="molecule type" value="Genomic_DNA"/>
</dbReference>
<dbReference type="Pfam" id="PF01462">
    <property type="entry name" value="LRRNT"/>
    <property type="match status" value="1"/>
</dbReference>
<gene>
    <name evidence="6" type="ORF">BV898_01675</name>
</gene>
<dbReference type="EC" id="2.4.2.-" evidence="4"/>
<dbReference type="Pfam" id="PF13855">
    <property type="entry name" value="LRR_8"/>
    <property type="match status" value="1"/>
</dbReference>
<dbReference type="Gene3D" id="3.90.228.10">
    <property type="match status" value="1"/>
</dbReference>
<dbReference type="PROSITE" id="PS51059">
    <property type="entry name" value="PARP_CATALYTIC"/>
    <property type="match status" value="1"/>
</dbReference>
<dbReference type="InterPro" id="IPR012317">
    <property type="entry name" value="Poly(ADP-ribose)pol_cat_dom"/>
</dbReference>
<dbReference type="PROSITE" id="PS51450">
    <property type="entry name" value="LRR"/>
    <property type="match status" value="1"/>
</dbReference>
<dbReference type="InterPro" id="IPR050541">
    <property type="entry name" value="LRR_TM_domain-containing"/>
</dbReference>
<accession>A0A1W0XAR4</accession>
<dbReference type="InterPro" id="IPR032675">
    <property type="entry name" value="LRR_dom_sf"/>
</dbReference>
<proteinExistence type="predicted"/>
<dbReference type="InterPro" id="IPR026906">
    <property type="entry name" value="LRR_5"/>
</dbReference>
<keyword evidence="3" id="KW-0677">Repeat</keyword>
<evidence type="ECO:0000259" key="5">
    <source>
        <dbReference type="PROSITE" id="PS51059"/>
    </source>
</evidence>
<reference evidence="7" key="1">
    <citation type="submission" date="2017-01" db="EMBL/GenBank/DDBJ databases">
        <title>Comparative genomics of anhydrobiosis in the tardigrade Hypsibius dujardini.</title>
        <authorList>
            <person name="Yoshida Y."/>
            <person name="Koutsovoulos G."/>
            <person name="Laetsch D."/>
            <person name="Stevens L."/>
            <person name="Kumar S."/>
            <person name="Horikawa D."/>
            <person name="Ishino K."/>
            <person name="Komine S."/>
            <person name="Tomita M."/>
            <person name="Blaxter M."/>
            <person name="Arakawa K."/>
        </authorList>
    </citation>
    <scope>NUCLEOTIDE SEQUENCE [LARGE SCALE GENOMIC DNA]</scope>
    <source>
        <strain evidence="7">Z151</strain>
    </source>
</reference>
<dbReference type="GO" id="GO:0005886">
    <property type="term" value="C:plasma membrane"/>
    <property type="evidence" value="ECO:0007669"/>
    <property type="project" value="TreeGrafter"/>
</dbReference>
<dbReference type="Proteomes" id="UP000192578">
    <property type="component" value="Unassembled WGS sequence"/>
</dbReference>
<comment type="caution">
    <text evidence="6">The sequence shown here is derived from an EMBL/GenBank/DDBJ whole genome shotgun (WGS) entry which is preliminary data.</text>
</comment>
<evidence type="ECO:0000256" key="1">
    <source>
        <dbReference type="ARBA" id="ARBA00022614"/>
    </source>
</evidence>
<dbReference type="Pfam" id="PF00644">
    <property type="entry name" value="PARP"/>
    <property type="match status" value="1"/>
</dbReference>
<dbReference type="InterPro" id="IPR001611">
    <property type="entry name" value="Leu-rich_rpt"/>
</dbReference>
<evidence type="ECO:0000313" key="7">
    <source>
        <dbReference type="Proteomes" id="UP000192578"/>
    </source>
</evidence>
<keyword evidence="4" id="KW-0328">Glycosyltransferase</keyword>
<organism evidence="6 7">
    <name type="scientific">Hypsibius exemplaris</name>
    <name type="common">Freshwater tardigrade</name>
    <dbReference type="NCBI Taxonomy" id="2072580"/>
    <lineage>
        <taxon>Eukaryota</taxon>
        <taxon>Metazoa</taxon>
        <taxon>Ecdysozoa</taxon>
        <taxon>Tardigrada</taxon>
        <taxon>Eutardigrada</taxon>
        <taxon>Parachela</taxon>
        <taxon>Hypsibioidea</taxon>
        <taxon>Hypsibiidae</taxon>
        <taxon>Hypsibius</taxon>
    </lineage>
</organism>
<dbReference type="PANTHER" id="PTHR24369">
    <property type="entry name" value="ANTIGEN BSP, PUTATIVE-RELATED"/>
    <property type="match status" value="1"/>
</dbReference>
<sequence length="753" mass="84511">MPDWRPITKRRTQIGRRRSSARWSWWKPNWSCWTLRTALNVLGDKNIEVPYNAANLSKKLDLTITFVGPKASDFCLIKKYLKLMHGPTHWGFNRKLLKMFSLADAGGSAGTAKRTTLGNRMPLRHGRRTANVAGVLCSGLRIAPLEALVSGYNYGKAVYFADASSKSASYCHAEMTDGIRCEVAFGQPNELLECDFNAANLAVESPAPRRWSLADRKVQHQGTRYLPVESPASRYWVPADRKVQHQGTRHLPVESPALRRWVPAHRKVQHQGAGHLPVESPALRVQQAQWNLFLFILRLISLLPGSLRGAVATTDCPPQCRCVPGKGGQEVSCHGRNLTHLPQFPADMVSLDFSHNNLTRIPSNVFPALRHLKSLWLDDNKITHIDKFAFRGIHGWDMLSIRDNKALHHLGSHSLSGIRNVRNLILTGNNISWIEKGAFHSSKHITLLALYGNPLKRVDFKAFNELHDLHEIRLPLGIETIVPGAFFGLSNVHELVLEGLQTEEIRSETFYNLTNLEQLTIFHSQVRDISPRAFAGAKNISTLTFSYSNLTNIDADIFRGAGLFQRIVFEKCNLSHVQLDFPEAVRHAAERVIYDANEAHCCELRLNLKAWRQRDGHSQWTDDFLRGVWCITPIWVAGKSLHGVDLEELRRACNGELTTALAVELLRREKQKPPLIELYKMAFITPILKAGWNVNTPPGSTPHPGLHPIRVYLPSGTENDVKANIHAGGDPAGTNKPNRSCFAVFFPAGFQLP</sequence>
<dbReference type="SMART" id="SM00369">
    <property type="entry name" value="LRR_TYP"/>
    <property type="match status" value="4"/>
</dbReference>
<dbReference type="AlphaFoldDB" id="A0A1W0XAR4"/>
<dbReference type="Pfam" id="PF13306">
    <property type="entry name" value="LRR_5"/>
    <property type="match status" value="1"/>
</dbReference>
<evidence type="ECO:0000313" key="6">
    <source>
        <dbReference type="EMBL" id="OQV24615.1"/>
    </source>
</evidence>
<dbReference type="Gene3D" id="3.80.10.10">
    <property type="entry name" value="Ribonuclease Inhibitor"/>
    <property type="match status" value="1"/>
</dbReference>
<dbReference type="SUPFAM" id="SSF56399">
    <property type="entry name" value="ADP-ribosylation"/>
    <property type="match status" value="1"/>
</dbReference>
<dbReference type="OrthoDB" id="6363818at2759"/>
<evidence type="ECO:0000256" key="3">
    <source>
        <dbReference type="ARBA" id="ARBA00022737"/>
    </source>
</evidence>
<dbReference type="SUPFAM" id="SSF52058">
    <property type="entry name" value="L domain-like"/>
    <property type="match status" value="1"/>
</dbReference>
<keyword evidence="1" id="KW-0433">Leucine-rich repeat</keyword>
<name>A0A1W0XAR4_HYPEX</name>
<feature type="domain" description="PARP catalytic" evidence="5">
    <location>
        <begin position="51"/>
        <end position="267"/>
    </location>
</feature>
<protein>
    <recommendedName>
        <fullName evidence="4">Poly [ADP-ribose] polymerase</fullName>
        <shortName evidence="4">PARP</shortName>
        <ecNumber evidence="4">2.4.2.-</ecNumber>
    </recommendedName>
</protein>
<keyword evidence="7" id="KW-1185">Reference proteome</keyword>
<evidence type="ECO:0000256" key="4">
    <source>
        <dbReference type="RuleBase" id="RU362114"/>
    </source>
</evidence>
<keyword evidence="4" id="KW-0808">Transferase</keyword>
<evidence type="ECO:0000256" key="2">
    <source>
        <dbReference type="ARBA" id="ARBA00022729"/>
    </source>
</evidence>
<dbReference type="PANTHER" id="PTHR24369:SF210">
    <property type="entry name" value="CHAOPTIN-RELATED"/>
    <property type="match status" value="1"/>
</dbReference>
<dbReference type="GO" id="GO:0003950">
    <property type="term" value="F:NAD+ poly-ADP-ribosyltransferase activity"/>
    <property type="evidence" value="ECO:0007669"/>
    <property type="project" value="UniProtKB-UniRule"/>
</dbReference>
<keyword evidence="2" id="KW-0732">Signal</keyword>
<keyword evidence="4" id="KW-0520">NAD</keyword>